<dbReference type="NCBIfam" id="NF033550">
    <property type="entry name" value="transpos_ISL3"/>
    <property type="match status" value="1"/>
</dbReference>
<evidence type="ECO:0000256" key="1">
    <source>
        <dbReference type="SAM" id="MobiDB-lite"/>
    </source>
</evidence>
<evidence type="ECO:0000313" key="5">
    <source>
        <dbReference type="EMBL" id="CBX31313.1"/>
    </source>
</evidence>
<proteinExistence type="predicted"/>
<dbReference type="InterPro" id="IPR032877">
    <property type="entry name" value="Transposase_HTH"/>
</dbReference>
<feature type="domain" description="Transposase IS204/IS1001/IS1096/IS1165 zinc-finger" evidence="4">
    <location>
        <begin position="15"/>
        <end position="41"/>
    </location>
</feature>
<dbReference type="Pfam" id="PF14690">
    <property type="entry name" value="Zn_ribbon_ISL3"/>
    <property type="match status" value="1"/>
</dbReference>
<evidence type="ECO:0000259" key="2">
    <source>
        <dbReference type="Pfam" id="PF01610"/>
    </source>
</evidence>
<sequence length="313" mass="36353">MSQLWQRGMRCIRYHEWRHLNFFQHEAYLTARVPRVDCGDCGIKTVEVPWARSGSGFTLLFEALIMMMAKAMPVKSIANIVKEHDTRLWRVLNHYVHESRQESDFSAVTEVGVDETSSKRGHNYVSLFVDMKSSQVLFATEGKDASTLERFNADLEAHLGDPSNIREVCCDMSPAFISGVEKHFPEAHLTFDKFHVLKIINEAVDEVRRQEQQSRPELKRTRYIWLKNPKNLKENQAATLETLQVKKLNLKTARAYHRRLDSHPHSFDRRPDSKQEGIRKNQGFGRRRGPGIPKELRINRAGYNLKIMRRGNP</sequence>
<dbReference type="AlphaFoldDB" id="E1YJ59"/>
<feature type="domain" description="Transposase IS204/IS1001/IS1096/IS1165 DDE" evidence="2">
    <location>
        <begin position="111"/>
        <end position="257"/>
    </location>
</feature>
<evidence type="ECO:0008006" key="6">
    <source>
        <dbReference type="Google" id="ProtNLM"/>
    </source>
</evidence>
<dbReference type="InterPro" id="IPR002560">
    <property type="entry name" value="Transposase_DDE"/>
</dbReference>
<feature type="domain" description="Transposase IS204/IS1001/IS1096/IS1165 helix-turn-helix" evidence="3">
    <location>
        <begin position="46"/>
        <end position="96"/>
    </location>
</feature>
<dbReference type="PANTHER" id="PTHR33498">
    <property type="entry name" value="TRANSPOSASE FOR INSERTION SEQUENCE ELEMENT IS1557"/>
    <property type="match status" value="1"/>
</dbReference>
<name>E1YJ59_9BACT</name>
<dbReference type="InterPro" id="IPR029261">
    <property type="entry name" value="Transposase_Znf"/>
</dbReference>
<dbReference type="InterPro" id="IPR047951">
    <property type="entry name" value="Transpos_ISL3"/>
</dbReference>
<dbReference type="Pfam" id="PF01610">
    <property type="entry name" value="DDE_Tnp_ISL3"/>
    <property type="match status" value="1"/>
</dbReference>
<gene>
    <name evidence="5" type="ORF">N47_E48250</name>
</gene>
<reference evidence="5" key="1">
    <citation type="journal article" date="2011" name="Environ. Microbiol.">
        <title>Genomic insights into the metabolic potential of the polycyclic aromatic hydrocarbon degrading sulfate-reducing Deltaproteobacterium N47.</title>
        <authorList>
            <person name="Bergmann F."/>
            <person name="Selesi D."/>
            <person name="Weinmaier T."/>
            <person name="Tischler P."/>
            <person name="Rattei T."/>
            <person name="Meckenstock R.U."/>
        </authorList>
    </citation>
    <scope>NUCLEOTIDE SEQUENCE</scope>
</reference>
<evidence type="ECO:0000259" key="4">
    <source>
        <dbReference type="Pfam" id="PF14690"/>
    </source>
</evidence>
<organism evidence="5">
    <name type="scientific">uncultured Desulfobacterium sp</name>
    <dbReference type="NCBI Taxonomy" id="201089"/>
    <lineage>
        <taxon>Bacteria</taxon>
        <taxon>Pseudomonadati</taxon>
        <taxon>Thermodesulfobacteriota</taxon>
        <taxon>Desulfobacteria</taxon>
        <taxon>Desulfobacterales</taxon>
        <taxon>Desulfobacteriaceae</taxon>
        <taxon>Desulfobacterium</taxon>
        <taxon>environmental samples</taxon>
    </lineage>
</organism>
<protein>
    <recommendedName>
        <fullName evidence="6">Transposase</fullName>
    </recommendedName>
</protein>
<dbReference type="EMBL" id="FR695877">
    <property type="protein sequence ID" value="CBX31313.1"/>
    <property type="molecule type" value="Genomic_DNA"/>
</dbReference>
<feature type="region of interest" description="Disordered" evidence="1">
    <location>
        <begin position="259"/>
        <end position="294"/>
    </location>
</feature>
<dbReference type="PANTHER" id="PTHR33498:SF1">
    <property type="entry name" value="TRANSPOSASE FOR INSERTION SEQUENCE ELEMENT IS1557"/>
    <property type="match status" value="1"/>
</dbReference>
<feature type="compositionally biased region" description="Basic and acidic residues" evidence="1">
    <location>
        <begin position="259"/>
        <end position="279"/>
    </location>
</feature>
<accession>E1YJ59</accession>
<evidence type="ECO:0000259" key="3">
    <source>
        <dbReference type="Pfam" id="PF13542"/>
    </source>
</evidence>
<dbReference type="Pfam" id="PF13542">
    <property type="entry name" value="HTH_Tnp_ISL3"/>
    <property type="match status" value="1"/>
</dbReference>